<feature type="domain" description="Cytochrome c" evidence="4">
    <location>
        <begin position="15"/>
        <end position="137"/>
    </location>
</feature>
<proteinExistence type="predicted"/>
<sequence>MKSVASTLLLTVGLFGAISGEKVFKEKCSSCHSYYIPQSKLLINFNEHNNSDLNLTAPTLNQLSFAIKDRIGDRKTDSESQKFQIEEYLEEFLNDPSSKKHVVPKNISKFFNPMPSMKDKINEDEVEALADYIYEYGEKMMIEHGVKRYSYDEALKLAKKENKIIVIEGYIPYCRWCIKMDRRVMVDDRVKDTLNKDFLLVKVNLLTKKLPLGIERLSTPSFYFINSQGDRVLLTTEGYKNREDFIKLLKSVKNMSRSK</sequence>
<keyword evidence="2" id="KW-0479">Metal-binding</keyword>
<gene>
    <name evidence="5" type="ORF">MNB_SV-6-206</name>
</gene>
<dbReference type="GO" id="GO:0046872">
    <property type="term" value="F:metal ion binding"/>
    <property type="evidence" value="ECO:0007669"/>
    <property type="project" value="UniProtKB-KW"/>
</dbReference>
<keyword evidence="1" id="KW-0349">Heme</keyword>
<dbReference type="Pfam" id="PF03190">
    <property type="entry name" value="Thioredox_DsbH"/>
    <property type="match status" value="1"/>
</dbReference>
<name>A0A1W1BGR9_9ZZZZ</name>
<evidence type="ECO:0000256" key="1">
    <source>
        <dbReference type="ARBA" id="ARBA00022617"/>
    </source>
</evidence>
<dbReference type="EMBL" id="FPHC01000026">
    <property type="protein sequence ID" value="SFV52750.1"/>
    <property type="molecule type" value="Genomic_DNA"/>
</dbReference>
<protein>
    <recommendedName>
        <fullName evidence="4">Cytochrome c domain-containing protein</fullName>
    </recommendedName>
</protein>
<evidence type="ECO:0000256" key="3">
    <source>
        <dbReference type="ARBA" id="ARBA00023004"/>
    </source>
</evidence>
<dbReference type="InterPro" id="IPR036249">
    <property type="entry name" value="Thioredoxin-like_sf"/>
</dbReference>
<evidence type="ECO:0000259" key="4">
    <source>
        <dbReference type="PROSITE" id="PS51007"/>
    </source>
</evidence>
<dbReference type="InterPro" id="IPR036909">
    <property type="entry name" value="Cyt_c-like_dom_sf"/>
</dbReference>
<dbReference type="Gene3D" id="3.40.30.10">
    <property type="entry name" value="Glutaredoxin"/>
    <property type="match status" value="1"/>
</dbReference>
<dbReference type="AlphaFoldDB" id="A0A1W1BGR9"/>
<organism evidence="5">
    <name type="scientific">hydrothermal vent metagenome</name>
    <dbReference type="NCBI Taxonomy" id="652676"/>
    <lineage>
        <taxon>unclassified sequences</taxon>
        <taxon>metagenomes</taxon>
        <taxon>ecological metagenomes</taxon>
    </lineage>
</organism>
<dbReference type="SUPFAM" id="SSF52833">
    <property type="entry name" value="Thioredoxin-like"/>
    <property type="match status" value="1"/>
</dbReference>
<dbReference type="InterPro" id="IPR004879">
    <property type="entry name" value="Ssp411-like_TRX"/>
</dbReference>
<reference evidence="5" key="1">
    <citation type="submission" date="2016-10" db="EMBL/GenBank/DDBJ databases">
        <authorList>
            <person name="de Groot N.N."/>
        </authorList>
    </citation>
    <scope>NUCLEOTIDE SEQUENCE</scope>
</reference>
<dbReference type="InterPro" id="IPR009056">
    <property type="entry name" value="Cyt_c-like_dom"/>
</dbReference>
<accession>A0A1W1BGR9</accession>
<keyword evidence="3" id="KW-0408">Iron</keyword>
<evidence type="ECO:0000313" key="5">
    <source>
        <dbReference type="EMBL" id="SFV52750.1"/>
    </source>
</evidence>
<dbReference type="GO" id="GO:0020037">
    <property type="term" value="F:heme binding"/>
    <property type="evidence" value="ECO:0007669"/>
    <property type="project" value="InterPro"/>
</dbReference>
<evidence type="ECO:0000256" key="2">
    <source>
        <dbReference type="ARBA" id="ARBA00022723"/>
    </source>
</evidence>
<dbReference type="PROSITE" id="PS51007">
    <property type="entry name" value="CYTC"/>
    <property type="match status" value="1"/>
</dbReference>
<dbReference type="Gene3D" id="1.10.760.10">
    <property type="entry name" value="Cytochrome c-like domain"/>
    <property type="match status" value="1"/>
</dbReference>
<dbReference type="SUPFAM" id="SSF46626">
    <property type="entry name" value="Cytochrome c"/>
    <property type="match status" value="1"/>
</dbReference>
<dbReference type="GO" id="GO:0009055">
    <property type="term" value="F:electron transfer activity"/>
    <property type="evidence" value="ECO:0007669"/>
    <property type="project" value="InterPro"/>
</dbReference>